<dbReference type="Pfam" id="PF00975">
    <property type="entry name" value="Thioesterase"/>
    <property type="match status" value="1"/>
</dbReference>
<dbReference type="SUPFAM" id="SSF56801">
    <property type="entry name" value="Acetyl-CoA synthetase-like"/>
    <property type="match status" value="1"/>
</dbReference>
<gene>
    <name evidence="2" type="ORF">SAMN02746066_02293</name>
</gene>
<dbReference type="InterPro" id="IPR036736">
    <property type="entry name" value="ACP-like_sf"/>
</dbReference>
<dbReference type="PANTHER" id="PTHR45527">
    <property type="entry name" value="NONRIBOSOMAL PEPTIDE SYNTHETASE"/>
    <property type="match status" value="1"/>
</dbReference>
<evidence type="ECO:0000313" key="3">
    <source>
        <dbReference type="Proteomes" id="UP000184038"/>
    </source>
</evidence>
<dbReference type="InterPro" id="IPR045851">
    <property type="entry name" value="AMP-bd_C_sf"/>
</dbReference>
<dbReference type="Gene3D" id="3.30.300.30">
    <property type="match status" value="1"/>
</dbReference>
<accession>A0A1M7JHX1</accession>
<dbReference type="Pfam" id="PF00550">
    <property type="entry name" value="PP-binding"/>
    <property type="match status" value="1"/>
</dbReference>
<sequence length="613" mass="70308">MADSDKIDCLNIVICGGDKLDNDLKNKILQKGYNLYNNYGPTEFTVDAIACKCELSHNDLGYPIANTEAYIMTEKDKLQVLGAQGELCLAGAGISIGYYNKRDLTEEKFVWNKVLNKRLYKTGDLAIIMPNGIVKFIGRKDDQVKINGLRIELEEIEHYINQFQGINEAVVVVIDNTYGGKALCAYYRADATVLYDKLRAYLINYLPQYMIPSHLIKISKWPTTPNGKIDKKALCMWNNNDEKKKYVAPRTKVEKEISHIWKKILGKSQISICEEFINAGGDSLKATIFSTLMLERFKTQVPLNKMLTYTIKEIAELVNENNIEKTIVNDENLILLKEGTDSEKNLFLIHPGNGEAEVFVDLCDNLDVDYTMWGIRADRLNKYSPKNSKLEEIASKYINKIETIQQGGKYNVIGWCIGGSIAFEIALQLEKKGKELGFFGMINSFAPDRKFWGEIHEFTVSTEEKMISELPEYKTFTDRYAGLKDIQDIWSNLIGYYDEIDLSVEVLKQFVYDDMDRAIPNYNAADINVNEIIYYINVLRMFDNIRALYVPERKLKAKCHFFAATDETAANIELWNEYCHKPLNIYNIKGDNFSILRYPNVKAFSDLLNKLLR</sequence>
<dbReference type="PANTHER" id="PTHR45527:SF1">
    <property type="entry name" value="FATTY ACID SYNTHASE"/>
    <property type="match status" value="1"/>
</dbReference>
<dbReference type="InterPro" id="IPR009081">
    <property type="entry name" value="PP-bd_ACP"/>
</dbReference>
<dbReference type="Gene3D" id="3.40.50.1820">
    <property type="entry name" value="alpha/beta hydrolase"/>
    <property type="match status" value="1"/>
</dbReference>
<evidence type="ECO:0000313" key="2">
    <source>
        <dbReference type="EMBL" id="SHM52604.1"/>
    </source>
</evidence>
<dbReference type="Pfam" id="PF13193">
    <property type="entry name" value="AMP-binding_C"/>
    <property type="match status" value="1"/>
</dbReference>
<dbReference type="SUPFAM" id="SSF53474">
    <property type="entry name" value="alpha/beta-Hydrolases"/>
    <property type="match status" value="1"/>
</dbReference>
<feature type="domain" description="Carrier" evidence="1">
    <location>
        <begin position="248"/>
        <end position="325"/>
    </location>
</feature>
<dbReference type="InterPro" id="IPR025110">
    <property type="entry name" value="AMP-bd_C"/>
</dbReference>
<dbReference type="PROSITE" id="PS50075">
    <property type="entry name" value="CARRIER"/>
    <property type="match status" value="1"/>
</dbReference>
<dbReference type="SUPFAM" id="SSF47336">
    <property type="entry name" value="ACP-like"/>
    <property type="match status" value="1"/>
</dbReference>
<evidence type="ECO:0000259" key="1">
    <source>
        <dbReference type="PROSITE" id="PS50075"/>
    </source>
</evidence>
<protein>
    <submittedName>
        <fullName evidence="2">Phosphopantetheine attachment site</fullName>
    </submittedName>
</protein>
<dbReference type="InterPro" id="IPR000873">
    <property type="entry name" value="AMP-dep_synth/lig_dom"/>
</dbReference>
<dbReference type="InterPro" id="IPR042099">
    <property type="entry name" value="ANL_N_sf"/>
</dbReference>
<dbReference type="Gene3D" id="1.10.1200.10">
    <property type="entry name" value="ACP-like"/>
    <property type="match status" value="1"/>
</dbReference>
<dbReference type="AlphaFoldDB" id="A0A1M7JHX1"/>
<dbReference type="GO" id="GO:0044550">
    <property type="term" value="P:secondary metabolite biosynthetic process"/>
    <property type="evidence" value="ECO:0007669"/>
    <property type="project" value="TreeGrafter"/>
</dbReference>
<dbReference type="Gene3D" id="3.40.50.12780">
    <property type="entry name" value="N-terminal domain of ligase-like"/>
    <property type="match status" value="1"/>
</dbReference>
<dbReference type="InterPro" id="IPR001031">
    <property type="entry name" value="Thioesterase"/>
</dbReference>
<dbReference type="GO" id="GO:0031177">
    <property type="term" value="F:phosphopantetheine binding"/>
    <property type="evidence" value="ECO:0007669"/>
    <property type="project" value="TreeGrafter"/>
</dbReference>
<dbReference type="GO" id="GO:0043041">
    <property type="term" value="P:amino acid activation for nonribosomal peptide biosynthetic process"/>
    <property type="evidence" value="ECO:0007669"/>
    <property type="project" value="TreeGrafter"/>
</dbReference>
<reference evidence="2 3" key="1">
    <citation type="submission" date="2016-11" db="EMBL/GenBank/DDBJ databases">
        <authorList>
            <person name="Jaros S."/>
            <person name="Januszkiewicz K."/>
            <person name="Wedrychowicz H."/>
        </authorList>
    </citation>
    <scope>NUCLEOTIDE SEQUENCE [LARGE SCALE GENOMIC DNA]</scope>
    <source>
        <strain evidence="2 3">DSM 15930</strain>
    </source>
</reference>
<dbReference type="EMBL" id="FRCP01000011">
    <property type="protein sequence ID" value="SHM52604.1"/>
    <property type="molecule type" value="Genomic_DNA"/>
</dbReference>
<organism evidence="2 3">
    <name type="scientific">Anaerosporobacter mobilis DSM 15930</name>
    <dbReference type="NCBI Taxonomy" id="1120996"/>
    <lineage>
        <taxon>Bacteria</taxon>
        <taxon>Bacillati</taxon>
        <taxon>Bacillota</taxon>
        <taxon>Clostridia</taxon>
        <taxon>Lachnospirales</taxon>
        <taxon>Lachnospiraceae</taxon>
        <taxon>Anaerosporobacter</taxon>
    </lineage>
</organism>
<dbReference type="Proteomes" id="UP000184038">
    <property type="component" value="Unassembled WGS sequence"/>
</dbReference>
<proteinExistence type="predicted"/>
<dbReference type="Pfam" id="PF00501">
    <property type="entry name" value="AMP-binding"/>
    <property type="match status" value="1"/>
</dbReference>
<dbReference type="STRING" id="1120996.SAMN02746066_02293"/>
<name>A0A1M7JHX1_9FIRM</name>
<keyword evidence="3" id="KW-1185">Reference proteome</keyword>
<dbReference type="InterPro" id="IPR029058">
    <property type="entry name" value="AB_hydrolase_fold"/>
</dbReference>
<dbReference type="GO" id="GO:0005737">
    <property type="term" value="C:cytoplasm"/>
    <property type="evidence" value="ECO:0007669"/>
    <property type="project" value="TreeGrafter"/>
</dbReference>